<dbReference type="AlphaFoldDB" id="A0A0G2DZC3"/>
<sequence>MDFRHADAPHFTDYRTLHWPNVPTWSEWSEFNHASLENIMGPLLDEEFDLPDKLPDGPAALLVADNEHVFQFELIKHSNIVVNTAVDVISKRYPNLVTTCWAHGQAALANQASGYPDFSTIPLKSRDASEGKKPCVCPGDAKYYDREEVSFPTSLEQQTGGKKHWAQQCLRQVCHYSVKRETRYFYLLTPEGAVIGRRRHSDGGRIVRPEIAIVPWDAPRGKVNVNTALLFTLIAAGLDHGVKASYPSLVIEYGHSFPH</sequence>
<evidence type="ECO:0000313" key="2">
    <source>
        <dbReference type="Proteomes" id="UP000034182"/>
    </source>
</evidence>
<accession>A0A0G2DZC3</accession>
<reference evidence="1 2" key="1">
    <citation type="submission" date="2015-03" db="EMBL/GenBank/DDBJ databases">
        <authorList>
            <person name="Morales-Cruz A."/>
            <person name="Amrine K.C."/>
            <person name="Cantu D."/>
        </authorList>
    </citation>
    <scope>NUCLEOTIDE SEQUENCE [LARGE SCALE GENOMIC DNA]</scope>
    <source>
        <strain evidence="1">DS831</strain>
    </source>
</reference>
<proteinExistence type="predicted"/>
<organism evidence="1 2">
    <name type="scientific">Diplodia seriata</name>
    <dbReference type="NCBI Taxonomy" id="420778"/>
    <lineage>
        <taxon>Eukaryota</taxon>
        <taxon>Fungi</taxon>
        <taxon>Dikarya</taxon>
        <taxon>Ascomycota</taxon>
        <taxon>Pezizomycotina</taxon>
        <taxon>Dothideomycetes</taxon>
        <taxon>Dothideomycetes incertae sedis</taxon>
        <taxon>Botryosphaeriales</taxon>
        <taxon>Botryosphaeriaceae</taxon>
        <taxon>Diplodia</taxon>
    </lineage>
</organism>
<reference evidence="1 2" key="2">
    <citation type="submission" date="2015-05" db="EMBL/GenBank/DDBJ databases">
        <title>Distinctive expansion of gene families associated with plant cell wall degradation and secondary metabolism in the genomes of grapevine trunk pathogens.</title>
        <authorList>
            <person name="Lawrence D.P."/>
            <person name="Travadon R."/>
            <person name="Rolshausen P.E."/>
            <person name="Baumgartner K."/>
        </authorList>
    </citation>
    <scope>NUCLEOTIDE SEQUENCE [LARGE SCALE GENOMIC DNA]</scope>
    <source>
        <strain evidence="1">DS831</strain>
    </source>
</reference>
<dbReference type="EMBL" id="LAQI01000173">
    <property type="protein sequence ID" value="KKY16207.1"/>
    <property type="molecule type" value="Genomic_DNA"/>
</dbReference>
<comment type="caution">
    <text evidence="1">The sequence shown here is derived from an EMBL/GenBank/DDBJ whole genome shotgun (WGS) entry which is preliminary data.</text>
</comment>
<gene>
    <name evidence="1" type="ORF">UCDDS831_g07190</name>
</gene>
<dbReference type="Proteomes" id="UP000034182">
    <property type="component" value="Unassembled WGS sequence"/>
</dbReference>
<protein>
    <submittedName>
        <fullName evidence="1">Uncharacterized protein</fullName>
    </submittedName>
</protein>
<evidence type="ECO:0000313" key="1">
    <source>
        <dbReference type="EMBL" id="KKY16207.1"/>
    </source>
</evidence>
<name>A0A0G2DZC3_9PEZI</name>